<comment type="similarity">
    <text evidence="2">Belongs to the UPF0410 family.</text>
</comment>
<keyword evidence="9" id="KW-1185">Reference proteome</keyword>
<evidence type="ECO:0000256" key="5">
    <source>
        <dbReference type="ARBA" id="ARBA00022989"/>
    </source>
</evidence>
<keyword evidence="3" id="KW-1003">Cell membrane</keyword>
<feature type="transmembrane region" description="Helical" evidence="7">
    <location>
        <begin position="6"/>
        <end position="22"/>
    </location>
</feature>
<organism evidence="8 9">
    <name type="scientific">Deinobacterium chartae</name>
    <dbReference type="NCBI Taxonomy" id="521158"/>
    <lineage>
        <taxon>Bacteria</taxon>
        <taxon>Thermotogati</taxon>
        <taxon>Deinococcota</taxon>
        <taxon>Deinococci</taxon>
        <taxon>Deinococcales</taxon>
        <taxon>Deinococcaceae</taxon>
        <taxon>Deinobacterium</taxon>
    </lineage>
</organism>
<comment type="subcellular location">
    <subcellularLocation>
        <location evidence="1">Cell membrane</location>
        <topology evidence="1">Multi-pass membrane protein</topology>
    </subcellularLocation>
</comment>
<evidence type="ECO:0000256" key="6">
    <source>
        <dbReference type="ARBA" id="ARBA00023136"/>
    </source>
</evidence>
<evidence type="ECO:0000313" key="8">
    <source>
        <dbReference type="EMBL" id="MBB6099001.1"/>
    </source>
</evidence>
<reference evidence="8 9" key="1">
    <citation type="submission" date="2020-08" db="EMBL/GenBank/DDBJ databases">
        <title>Genomic Encyclopedia of Type Strains, Phase IV (KMG-IV): sequencing the most valuable type-strain genomes for metagenomic binning, comparative biology and taxonomic classification.</title>
        <authorList>
            <person name="Goeker M."/>
        </authorList>
    </citation>
    <scope>NUCLEOTIDE SEQUENCE [LARGE SCALE GENOMIC DNA]</scope>
    <source>
        <strain evidence="8 9">DSM 21458</strain>
    </source>
</reference>
<evidence type="ECO:0000256" key="4">
    <source>
        <dbReference type="ARBA" id="ARBA00022692"/>
    </source>
</evidence>
<sequence>MDWIITILVGALIGWLASIVMRTNAQQGAIANILIGIFGSLLGRWIFGDVLNIGSSETAGTLSLVGILWGVLGAIILIAILKALRVLR</sequence>
<evidence type="ECO:0000256" key="1">
    <source>
        <dbReference type="ARBA" id="ARBA00004651"/>
    </source>
</evidence>
<name>A0A841HZQ5_9DEIO</name>
<feature type="transmembrane region" description="Helical" evidence="7">
    <location>
        <begin position="59"/>
        <end position="81"/>
    </location>
</feature>
<evidence type="ECO:0000256" key="7">
    <source>
        <dbReference type="SAM" id="Phobius"/>
    </source>
</evidence>
<dbReference type="PANTHER" id="PTHR33884">
    <property type="entry name" value="UPF0410 PROTEIN YMGE"/>
    <property type="match status" value="1"/>
</dbReference>
<gene>
    <name evidence="8" type="ORF">HNR42_002436</name>
</gene>
<protein>
    <submittedName>
        <fullName evidence="8">Putative membrane protein YeaQ/YmgE (Transglycosylase-associated protein family)</fullName>
    </submittedName>
</protein>
<dbReference type="Pfam" id="PF04226">
    <property type="entry name" value="Transgly_assoc"/>
    <property type="match status" value="1"/>
</dbReference>
<dbReference type="AlphaFoldDB" id="A0A841HZQ5"/>
<proteinExistence type="inferred from homology"/>
<accession>A0A841HZQ5</accession>
<keyword evidence="4 7" id="KW-0812">Transmembrane</keyword>
<dbReference type="RefSeq" id="WP_183987743.1">
    <property type="nucleotide sequence ID" value="NZ_JACHHG010000008.1"/>
</dbReference>
<dbReference type="Proteomes" id="UP000569951">
    <property type="component" value="Unassembled WGS sequence"/>
</dbReference>
<dbReference type="InterPro" id="IPR007341">
    <property type="entry name" value="Transgly_assoc"/>
</dbReference>
<keyword evidence="6 7" id="KW-0472">Membrane</keyword>
<dbReference type="EMBL" id="JACHHG010000008">
    <property type="protein sequence ID" value="MBB6099001.1"/>
    <property type="molecule type" value="Genomic_DNA"/>
</dbReference>
<dbReference type="PANTHER" id="PTHR33884:SF3">
    <property type="entry name" value="UPF0410 PROTEIN YMGE"/>
    <property type="match status" value="1"/>
</dbReference>
<feature type="transmembrane region" description="Helical" evidence="7">
    <location>
        <begin position="29"/>
        <end position="47"/>
    </location>
</feature>
<evidence type="ECO:0000256" key="2">
    <source>
        <dbReference type="ARBA" id="ARBA00011006"/>
    </source>
</evidence>
<dbReference type="GO" id="GO:0005886">
    <property type="term" value="C:plasma membrane"/>
    <property type="evidence" value="ECO:0007669"/>
    <property type="project" value="UniProtKB-SubCell"/>
</dbReference>
<evidence type="ECO:0000313" key="9">
    <source>
        <dbReference type="Proteomes" id="UP000569951"/>
    </source>
</evidence>
<evidence type="ECO:0000256" key="3">
    <source>
        <dbReference type="ARBA" id="ARBA00022475"/>
    </source>
</evidence>
<keyword evidence="5 7" id="KW-1133">Transmembrane helix</keyword>
<comment type="caution">
    <text evidence="8">The sequence shown here is derived from an EMBL/GenBank/DDBJ whole genome shotgun (WGS) entry which is preliminary data.</text>
</comment>